<feature type="transmembrane region" description="Helical" evidence="8">
    <location>
        <begin position="437"/>
        <end position="462"/>
    </location>
</feature>
<evidence type="ECO:0000256" key="3">
    <source>
        <dbReference type="ARBA" id="ARBA00022448"/>
    </source>
</evidence>
<gene>
    <name evidence="10" type="ORF">CM240_0390</name>
</gene>
<dbReference type="KEGG" id="clt:CM240_0390"/>
<evidence type="ECO:0000256" key="7">
    <source>
        <dbReference type="ARBA" id="ARBA00023136"/>
    </source>
</evidence>
<dbReference type="GO" id="GO:0022857">
    <property type="term" value="F:transmembrane transporter activity"/>
    <property type="evidence" value="ECO:0007669"/>
    <property type="project" value="InterPro"/>
</dbReference>
<dbReference type="PRINTS" id="PR01036">
    <property type="entry name" value="TCRTETB"/>
</dbReference>
<evidence type="ECO:0000256" key="4">
    <source>
        <dbReference type="ARBA" id="ARBA00022475"/>
    </source>
</evidence>
<comment type="subcellular location">
    <subcellularLocation>
        <location evidence="1">Cell membrane</location>
        <topology evidence="1">Multi-pass membrane protein</topology>
    </subcellularLocation>
</comment>
<dbReference type="PANTHER" id="PTHR42718">
    <property type="entry name" value="MAJOR FACILITATOR SUPERFAMILY MULTIDRUG TRANSPORTER MFSC"/>
    <property type="match status" value="1"/>
</dbReference>
<proteinExistence type="inferred from homology"/>
<dbReference type="STRING" id="1216932.CM240_0390"/>
<dbReference type="CDD" id="cd17321">
    <property type="entry name" value="MFS_MMR_MDR_like"/>
    <property type="match status" value="1"/>
</dbReference>
<evidence type="ECO:0000313" key="10">
    <source>
        <dbReference type="EMBL" id="CDM67557.1"/>
    </source>
</evidence>
<dbReference type="PROSITE" id="PS50850">
    <property type="entry name" value="MFS"/>
    <property type="match status" value="1"/>
</dbReference>
<feature type="domain" description="Major facilitator superfamily (MFS) profile" evidence="9">
    <location>
        <begin position="12"/>
        <end position="468"/>
    </location>
</feature>
<comment type="similarity">
    <text evidence="2">Belongs to the major facilitator superfamily. EmrB family.</text>
</comment>
<sequence length="469" mass="50769">MEESKNIKKWTIFIVVVLAVFMSTLDGSIVNVALPNMAKALGVTTSKIQLVVTSYLIVIVGIILVFGRLGDMFGKTKMFKIGMLFFTIGSLLCGISRSFPVLIFSRVIQGIGAAGTMANNQGIITEIFPENERGKALGLSGTAVALGSLVGPGLGGIIVGATSWEYIFLINVPIGIIGLICAFKLLPKSTKKSNEKIDIIGSILFLFTMVPLFISLNEGVNIGFTSPLIICGFIISVIAFIIFILVERKLESPLLQLDMFKNKLFSLSIFCGFISFVAIFCHNTILPFYLQNLMSYSPQKSGMILMVYPLILLVVAPISGSLSDKIGSEILTLIGLISTSLGLFLMSSLNESSSIINMIFFIVIMSIGMGLFQSPNNSLVMSTVAKNKLGVAGSINALIRNIGIISGTALSTTLLYTKMSSKIGYHVTTYIPERTDAFIYGMRWVYIVAGIICVIGALLTFLRMVRKTK</sequence>
<feature type="transmembrane region" description="Helical" evidence="8">
    <location>
        <begin position="197"/>
        <end position="216"/>
    </location>
</feature>
<keyword evidence="6 8" id="KW-1133">Transmembrane helix</keyword>
<feature type="transmembrane region" description="Helical" evidence="8">
    <location>
        <begin position="330"/>
        <end position="349"/>
    </location>
</feature>
<feature type="transmembrane region" description="Helical" evidence="8">
    <location>
        <begin position="302"/>
        <end position="323"/>
    </location>
</feature>
<evidence type="ECO:0000256" key="8">
    <source>
        <dbReference type="SAM" id="Phobius"/>
    </source>
</evidence>
<dbReference type="EMBL" id="HG917868">
    <property type="protein sequence ID" value="CDM67557.1"/>
    <property type="molecule type" value="Genomic_DNA"/>
</dbReference>
<dbReference type="Gene3D" id="1.20.1250.20">
    <property type="entry name" value="MFS general substrate transporter like domains"/>
    <property type="match status" value="1"/>
</dbReference>
<evidence type="ECO:0000256" key="2">
    <source>
        <dbReference type="ARBA" id="ARBA00008537"/>
    </source>
</evidence>
<keyword evidence="3" id="KW-0813">Transport</keyword>
<dbReference type="FunFam" id="1.20.1720.10:FF:000021">
    <property type="entry name" value="Drug resistance transporter, EmrB/QacA subfamily"/>
    <property type="match status" value="1"/>
</dbReference>
<feature type="transmembrane region" description="Helical" evidence="8">
    <location>
        <begin position="78"/>
        <end position="97"/>
    </location>
</feature>
<keyword evidence="11" id="KW-1185">Reference proteome</keyword>
<evidence type="ECO:0000259" key="9">
    <source>
        <dbReference type="PROSITE" id="PS50850"/>
    </source>
</evidence>
<feature type="transmembrane region" description="Helical" evidence="8">
    <location>
        <begin position="103"/>
        <end position="124"/>
    </location>
</feature>
<dbReference type="InterPro" id="IPR020846">
    <property type="entry name" value="MFS_dom"/>
</dbReference>
<dbReference type="Pfam" id="PF07690">
    <property type="entry name" value="MFS_1"/>
    <property type="match status" value="1"/>
</dbReference>
<accession>W6RZW4</accession>
<dbReference type="NCBIfam" id="TIGR00711">
    <property type="entry name" value="efflux_EmrB"/>
    <property type="match status" value="1"/>
</dbReference>
<evidence type="ECO:0000256" key="5">
    <source>
        <dbReference type="ARBA" id="ARBA00022692"/>
    </source>
</evidence>
<evidence type="ECO:0000256" key="6">
    <source>
        <dbReference type="ARBA" id="ARBA00022989"/>
    </source>
</evidence>
<reference evidence="10 11" key="1">
    <citation type="submission" date="2013-11" db="EMBL/GenBank/DDBJ databases">
        <title>Complete genome sequence of Clostridum sp. M2/40.</title>
        <authorList>
            <person name="Wibberg D."/>
            <person name="Puehler A."/>
            <person name="Schlueter A."/>
        </authorList>
    </citation>
    <scope>NUCLEOTIDE SEQUENCE [LARGE SCALE GENOMIC DNA]</scope>
    <source>
        <strain evidence="11">M2/40</strain>
    </source>
</reference>
<dbReference type="RefSeq" id="WP_044035994.1">
    <property type="nucleotide sequence ID" value="NZ_HG917868.1"/>
</dbReference>
<dbReference type="InterPro" id="IPR004638">
    <property type="entry name" value="EmrB-like"/>
</dbReference>
<feature type="transmembrane region" description="Helical" evidence="8">
    <location>
        <begin position="267"/>
        <end position="290"/>
    </location>
</feature>
<keyword evidence="5 8" id="KW-0812">Transmembrane</keyword>
<dbReference type="Gene3D" id="1.20.1720.10">
    <property type="entry name" value="Multidrug resistance protein D"/>
    <property type="match status" value="1"/>
</dbReference>
<dbReference type="OrthoDB" id="102502at2"/>
<protein>
    <submittedName>
        <fullName evidence="10">MDR-type permease</fullName>
    </submittedName>
</protein>
<feature type="transmembrane region" description="Helical" evidence="8">
    <location>
        <begin position="355"/>
        <end position="372"/>
    </location>
</feature>
<dbReference type="AlphaFoldDB" id="W6RZW4"/>
<feature type="transmembrane region" description="Helical" evidence="8">
    <location>
        <begin position="222"/>
        <end position="246"/>
    </location>
</feature>
<feature type="transmembrane region" description="Helical" evidence="8">
    <location>
        <begin position="136"/>
        <end position="160"/>
    </location>
</feature>
<feature type="transmembrane region" description="Helical" evidence="8">
    <location>
        <begin position="166"/>
        <end position="185"/>
    </location>
</feature>
<feature type="transmembrane region" description="Helical" evidence="8">
    <location>
        <begin position="12"/>
        <end position="34"/>
    </location>
</feature>
<evidence type="ECO:0000256" key="1">
    <source>
        <dbReference type="ARBA" id="ARBA00004651"/>
    </source>
</evidence>
<feature type="transmembrane region" description="Helical" evidence="8">
    <location>
        <begin position="46"/>
        <end position="66"/>
    </location>
</feature>
<name>W6RZW4_9CLOT</name>
<dbReference type="InterPro" id="IPR011701">
    <property type="entry name" value="MFS"/>
</dbReference>
<dbReference type="SUPFAM" id="SSF103473">
    <property type="entry name" value="MFS general substrate transporter"/>
    <property type="match status" value="1"/>
</dbReference>
<dbReference type="GO" id="GO:0005886">
    <property type="term" value="C:plasma membrane"/>
    <property type="evidence" value="ECO:0007669"/>
    <property type="project" value="UniProtKB-SubCell"/>
</dbReference>
<dbReference type="PANTHER" id="PTHR42718:SF9">
    <property type="entry name" value="MAJOR FACILITATOR SUPERFAMILY MULTIDRUG TRANSPORTER MFSC"/>
    <property type="match status" value="1"/>
</dbReference>
<organism evidence="10 11">
    <name type="scientific">Clostridium bornimense</name>
    <dbReference type="NCBI Taxonomy" id="1216932"/>
    <lineage>
        <taxon>Bacteria</taxon>
        <taxon>Bacillati</taxon>
        <taxon>Bacillota</taxon>
        <taxon>Clostridia</taxon>
        <taxon>Eubacteriales</taxon>
        <taxon>Clostridiaceae</taxon>
        <taxon>Clostridium</taxon>
    </lineage>
</organism>
<dbReference type="HOGENOM" id="CLU_000960_28_3_9"/>
<dbReference type="Proteomes" id="UP000019426">
    <property type="component" value="Chromosome M2/40_rep1"/>
</dbReference>
<dbReference type="InterPro" id="IPR036259">
    <property type="entry name" value="MFS_trans_sf"/>
</dbReference>
<dbReference type="eggNOG" id="COG2814">
    <property type="taxonomic scope" value="Bacteria"/>
</dbReference>
<keyword evidence="4" id="KW-1003">Cell membrane</keyword>
<dbReference type="PATRIC" id="fig|1216932.3.peg.373"/>
<evidence type="ECO:0000313" key="11">
    <source>
        <dbReference type="Proteomes" id="UP000019426"/>
    </source>
</evidence>
<keyword evidence="7 8" id="KW-0472">Membrane</keyword>
<feature type="transmembrane region" description="Helical" evidence="8">
    <location>
        <begin position="398"/>
        <end position="417"/>
    </location>
</feature>